<keyword evidence="3" id="KW-0472">Membrane</keyword>
<reference evidence="5" key="1">
    <citation type="submission" date="2023-10" db="EMBL/GenBank/DDBJ databases">
        <title>Chromosome-level genome of the transformable northern wattle, Acacia crassicarpa.</title>
        <authorList>
            <person name="Massaro I."/>
            <person name="Sinha N.R."/>
            <person name="Poethig S."/>
            <person name="Leichty A.R."/>
        </authorList>
    </citation>
    <scope>NUCLEOTIDE SEQUENCE</scope>
    <source>
        <strain evidence="5">Acra3RX</strain>
        <tissue evidence="5">Leaf</tissue>
    </source>
</reference>
<protein>
    <recommendedName>
        <fullName evidence="4">EamA domain-containing protein</fullName>
    </recommendedName>
</protein>
<dbReference type="InterPro" id="IPR037185">
    <property type="entry name" value="EmrE-like"/>
</dbReference>
<feature type="transmembrane region" description="Helical" evidence="3">
    <location>
        <begin position="62"/>
        <end position="81"/>
    </location>
</feature>
<dbReference type="InterPro" id="IPR039632">
    <property type="entry name" value="TMEM42"/>
</dbReference>
<dbReference type="InterPro" id="IPR000620">
    <property type="entry name" value="EamA_dom"/>
</dbReference>
<dbReference type="Proteomes" id="UP001293593">
    <property type="component" value="Unassembled WGS sequence"/>
</dbReference>
<evidence type="ECO:0000313" key="6">
    <source>
        <dbReference type="Proteomes" id="UP001293593"/>
    </source>
</evidence>
<feature type="transmembrane region" description="Helical" evidence="3">
    <location>
        <begin position="87"/>
        <end position="104"/>
    </location>
</feature>
<keyword evidence="6" id="KW-1185">Reference proteome</keyword>
<evidence type="ECO:0000256" key="1">
    <source>
        <dbReference type="ARBA" id="ARBA00004141"/>
    </source>
</evidence>
<dbReference type="SUPFAM" id="SSF103481">
    <property type="entry name" value="Multidrug resistance efflux transporter EmrE"/>
    <property type="match status" value="1"/>
</dbReference>
<dbReference type="PANTHER" id="PTHR31965:SF1">
    <property type="entry name" value="TRANSMEMBRANE PROTEIN 42"/>
    <property type="match status" value="1"/>
</dbReference>
<dbReference type="Pfam" id="PF00892">
    <property type="entry name" value="EamA"/>
    <property type="match status" value="1"/>
</dbReference>
<sequence length="114" mass="12698">MIGRGKATRGQYLLDFALLWRPFLQSSPILQFLRYGLVVVFNVVMWACYVNSLKALSSLQATVTNFATHFISSGLAGFFLFQEAISYKWVAGALLIVIGVFILSKSGIEKVRTD</sequence>
<feature type="transmembrane region" description="Helical" evidence="3">
    <location>
        <begin position="32"/>
        <end position="50"/>
    </location>
</feature>
<dbReference type="AlphaFoldDB" id="A0AAE1MC29"/>
<keyword evidence="3" id="KW-1133">Transmembrane helix</keyword>
<keyword evidence="3" id="KW-0812">Transmembrane</keyword>
<dbReference type="GO" id="GO:0016020">
    <property type="term" value="C:membrane"/>
    <property type="evidence" value="ECO:0007669"/>
    <property type="project" value="InterPro"/>
</dbReference>
<accession>A0AAE1MC29</accession>
<evidence type="ECO:0000313" key="5">
    <source>
        <dbReference type="EMBL" id="KAK4259930.1"/>
    </source>
</evidence>
<name>A0AAE1MC29_9FABA</name>
<comment type="subcellular location">
    <subcellularLocation>
        <location evidence="1">Membrane</location>
        <topology evidence="1">Multi-pass membrane protein</topology>
    </subcellularLocation>
</comment>
<dbReference type="Gene3D" id="1.10.3730.20">
    <property type="match status" value="1"/>
</dbReference>
<comment type="similarity">
    <text evidence="2">Belongs to the drug/metabolite transporter (DMT) superfamily. Plant drug/metabolite exporter (P-DME) (TC 2.A.7.4) family.</text>
</comment>
<evidence type="ECO:0000259" key="4">
    <source>
        <dbReference type="Pfam" id="PF00892"/>
    </source>
</evidence>
<feature type="domain" description="EamA" evidence="4">
    <location>
        <begin position="17"/>
        <end position="104"/>
    </location>
</feature>
<gene>
    <name evidence="5" type="ORF">QN277_006208</name>
</gene>
<dbReference type="PANTHER" id="PTHR31965">
    <property type="entry name" value="TRANSMEMBRANE PROTEIN 42"/>
    <property type="match status" value="1"/>
</dbReference>
<dbReference type="EMBL" id="JAWXYG010000011">
    <property type="protein sequence ID" value="KAK4259930.1"/>
    <property type="molecule type" value="Genomic_DNA"/>
</dbReference>
<organism evidence="5 6">
    <name type="scientific">Acacia crassicarpa</name>
    <name type="common">northern wattle</name>
    <dbReference type="NCBI Taxonomy" id="499986"/>
    <lineage>
        <taxon>Eukaryota</taxon>
        <taxon>Viridiplantae</taxon>
        <taxon>Streptophyta</taxon>
        <taxon>Embryophyta</taxon>
        <taxon>Tracheophyta</taxon>
        <taxon>Spermatophyta</taxon>
        <taxon>Magnoliopsida</taxon>
        <taxon>eudicotyledons</taxon>
        <taxon>Gunneridae</taxon>
        <taxon>Pentapetalae</taxon>
        <taxon>rosids</taxon>
        <taxon>fabids</taxon>
        <taxon>Fabales</taxon>
        <taxon>Fabaceae</taxon>
        <taxon>Caesalpinioideae</taxon>
        <taxon>mimosoid clade</taxon>
        <taxon>Acacieae</taxon>
        <taxon>Acacia</taxon>
    </lineage>
</organism>
<evidence type="ECO:0000256" key="3">
    <source>
        <dbReference type="SAM" id="Phobius"/>
    </source>
</evidence>
<proteinExistence type="inferred from homology"/>
<comment type="caution">
    <text evidence="5">The sequence shown here is derived from an EMBL/GenBank/DDBJ whole genome shotgun (WGS) entry which is preliminary data.</text>
</comment>
<evidence type="ECO:0000256" key="2">
    <source>
        <dbReference type="ARBA" id="ARBA00007635"/>
    </source>
</evidence>